<name>A0ABR3K4E5_TRISP</name>
<proteinExistence type="predicted"/>
<protein>
    <submittedName>
        <fullName evidence="2">Protein MSN5</fullName>
    </submittedName>
</protein>
<accession>A0ABR3K4E5</accession>
<evidence type="ECO:0000313" key="2">
    <source>
        <dbReference type="EMBL" id="KAL1228848.1"/>
    </source>
</evidence>
<feature type="transmembrane region" description="Helical" evidence="1">
    <location>
        <begin position="300"/>
        <end position="322"/>
    </location>
</feature>
<dbReference type="EMBL" id="JBEUSY010000494">
    <property type="protein sequence ID" value="KAL1228848.1"/>
    <property type="molecule type" value="Genomic_DNA"/>
</dbReference>
<gene>
    <name evidence="2" type="ORF">TSPI_01326</name>
</gene>
<sequence length="326" mass="35291">MTPGSVDSVVVELMRPGMASILIPSDGIVHLTTRLSQSKSRKSCDSHSFILRAGGVGNPSSVYRAFIDILAIDKSTPSAIVWRLEAVASHIIKRNKRDALRDRRLPNEDNVCIILGSVVIIPSGPNTLNFPDMNINASDTTPKAGSTRIYTSGCPKNQNMCWNRMGSPPPEVSKKVVPKLRSVRSMMMGRDRKHVVMKLILPAIDEMPAKCREKITRSTLWLGCPSQVDSGGRGKDMSAAPAIIGISQFPNPLSSIGTPKGLGMFSEVGGHVPCSGISADLKNIQKNVMKKNASVVKNKIIANFIFVLVLFVSVPVVVSRIVSRPQ</sequence>
<keyword evidence="1" id="KW-0812">Transmembrane</keyword>
<reference evidence="2 3" key="1">
    <citation type="submission" date="2024-07" db="EMBL/GenBank/DDBJ databases">
        <title>Enhanced genomic and transcriptomic resources for Trichinella pseudospiralis and T. spiralis underpin the discovery of pronounced molecular differences between stages and species.</title>
        <authorList>
            <person name="Pasi K.K."/>
            <person name="La Rosa G."/>
            <person name="Gomez-Morales M.A."/>
            <person name="Tosini F."/>
            <person name="Sumanam S."/>
            <person name="Young N.D."/>
            <person name="Chang B.C."/>
            <person name="Robin G.B."/>
        </authorList>
    </citation>
    <scope>NUCLEOTIDE SEQUENCE [LARGE SCALE GENOMIC DNA]</scope>
    <source>
        <strain evidence="2">ISS534</strain>
    </source>
</reference>
<evidence type="ECO:0000256" key="1">
    <source>
        <dbReference type="SAM" id="Phobius"/>
    </source>
</evidence>
<comment type="caution">
    <text evidence="2">The sequence shown here is derived from an EMBL/GenBank/DDBJ whole genome shotgun (WGS) entry which is preliminary data.</text>
</comment>
<keyword evidence="3" id="KW-1185">Reference proteome</keyword>
<dbReference type="Proteomes" id="UP001558632">
    <property type="component" value="Unassembled WGS sequence"/>
</dbReference>
<keyword evidence="1" id="KW-1133">Transmembrane helix</keyword>
<organism evidence="2 3">
    <name type="scientific">Trichinella spiralis</name>
    <name type="common">Trichina worm</name>
    <dbReference type="NCBI Taxonomy" id="6334"/>
    <lineage>
        <taxon>Eukaryota</taxon>
        <taxon>Metazoa</taxon>
        <taxon>Ecdysozoa</taxon>
        <taxon>Nematoda</taxon>
        <taxon>Enoplea</taxon>
        <taxon>Dorylaimia</taxon>
        <taxon>Trichinellida</taxon>
        <taxon>Trichinellidae</taxon>
        <taxon>Trichinella</taxon>
    </lineage>
</organism>
<evidence type="ECO:0000313" key="3">
    <source>
        <dbReference type="Proteomes" id="UP001558632"/>
    </source>
</evidence>
<keyword evidence="1" id="KW-0472">Membrane</keyword>